<dbReference type="PROSITE" id="PS51354">
    <property type="entry name" value="GLUTAREDOXIN_2"/>
    <property type="match status" value="1"/>
</dbReference>
<keyword evidence="1" id="KW-1015">Disulfide bond</keyword>
<evidence type="ECO:0000313" key="4">
    <source>
        <dbReference type="EMBL" id="SVA39804.1"/>
    </source>
</evidence>
<dbReference type="CDD" id="cd02066">
    <property type="entry name" value="GRX_family"/>
    <property type="match status" value="1"/>
</dbReference>
<dbReference type="PROSITE" id="PS00195">
    <property type="entry name" value="GLUTAREDOXIN_1"/>
    <property type="match status" value="1"/>
</dbReference>
<keyword evidence="2" id="KW-0676">Redox-active center</keyword>
<dbReference type="SUPFAM" id="SSF52833">
    <property type="entry name" value="Thioredoxin-like"/>
    <property type="match status" value="1"/>
</dbReference>
<dbReference type="InterPro" id="IPR014025">
    <property type="entry name" value="Glutaredoxin_subgr"/>
</dbReference>
<protein>
    <recommendedName>
        <fullName evidence="3">Glutaredoxin domain-containing protein</fullName>
    </recommendedName>
</protein>
<dbReference type="EMBL" id="UINC01008858">
    <property type="protein sequence ID" value="SVA39804.1"/>
    <property type="molecule type" value="Genomic_DNA"/>
</dbReference>
<dbReference type="InterPro" id="IPR011767">
    <property type="entry name" value="GLR_AS"/>
</dbReference>
<accession>A0A381VHX6</accession>
<evidence type="ECO:0000256" key="1">
    <source>
        <dbReference type="ARBA" id="ARBA00023157"/>
    </source>
</evidence>
<dbReference type="PRINTS" id="PR00160">
    <property type="entry name" value="GLUTAREDOXIN"/>
</dbReference>
<feature type="domain" description="Glutaredoxin" evidence="3">
    <location>
        <begin position="4"/>
        <end position="64"/>
    </location>
</feature>
<name>A0A381VHX6_9ZZZZ</name>
<dbReference type="Gene3D" id="3.40.30.10">
    <property type="entry name" value="Glutaredoxin"/>
    <property type="match status" value="1"/>
</dbReference>
<dbReference type="InterPro" id="IPR036249">
    <property type="entry name" value="Thioredoxin-like_sf"/>
</dbReference>
<gene>
    <name evidence="4" type="ORF">METZ01_LOCUS92658</name>
</gene>
<evidence type="ECO:0000256" key="2">
    <source>
        <dbReference type="ARBA" id="ARBA00023284"/>
    </source>
</evidence>
<dbReference type="Pfam" id="PF00462">
    <property type="entry name" value="Glutaredoxin"/>
    <property type="match status" value="1"/>
</dbReference>
<evidence type="ECO:0000259" key="3">
    <source>
        <dbReference type="Pfam" id="PF00462"/>
    </source>
</evidence>
<organism evidence="4">
    <name type="scientific">marine metagenome</name>
    <dbReference type="NCBI Taxonomy" id="408172"/>
    <lineage>
        <taxon>unclassified sequences</taxon>
        <taxon>metagenomes</taxon>
        <taxon>ecological metagenomes</taxon>
    </lineage>
</organism>
<dbReference type="AlphaFoldDB" id="A0A381VHX6"/>
<reference evidence="4" key="1">
    <citation type="submission" date="2018-05" db="EMBL/GenBank/DDBJ databases">
        <authorList>
            <person name="Lanie J.A."/>
            <person name="Ng W.-L."/>
            <person name="Kazmierczak K.M."/>
            <person name="Andrzejewski T.M."/>
            <person name="Davidsen T.M."/>
            <person name="Wayne K.J."/>
            <person name="Tettelin H."/>
            <person name="Glass J.I."/>
            <person name="Rusch D."/>
            <person name="Podicherti R."/>
            <person name="Tsui H.-C.T."/>
            <person name="Winkler M.E."/>
        </authorList>
    </citation>
    <scope>NUCLEOTIDE SEQUENCE</scope>
</reference>
<sequence>MKAVVFSTTKCVWCDRVTSMLKDASIEVDKIDITESQDNFKQMKAHAGKGVNTVPQVVIDDKFVGGYTEVERFINHL</sequence>
<dbReference type="InterPro" id="IPR002109">
    <property type="entry name" value="Glutaredoxin"/>
</dbReference>
<proteinExistence type="predicted"/>